<feature type="region of interest" description="Disordered" evidence="1">
    <location>
        <begin position="66"/>
        <end position="110"/>
    </location>
</feature>
<keyword evidence="3" id="KW-1185">Reference proteome</keyword>
<evidence type="ECO:0000313" key="2">
    <source>
        <dbReference type="EMBL" id="KAF7920884.1"/>
    </source>
</evidence>
<proteinExistence type="predicted"/>
<evidence type="ECO:0000313" key="3">
    <source>
        <dbReference type="Proteomes" id="UP000783213"/>
    </source>
</evidence>
<reference evidence="2 3" key="1">
    <citation type="journal article" date="2020" name="Genome Biol. Evol.">
        <title>Comparative genomics of Sclerotiniaceae.</title>
        <authorList>
            <person name="Valero Jimenez C.A."/>
            <person name="Steentjes M."/>
            <person name="Scholten O.E."/>
            <person name="Van Kan J.A.L."/>
        </authorList>
    </citation>
    <scope>NUCLEOTIDE SEQUENCE [LARGE SCALE GENOMIC DNA]</scope>
    <source>
        <strain evidence="2 3">B1</strain>
    </source>
</reference>
<dbReference type="RefSeq" id="XP_038807248.1">
    <property type="nucleotide sequence ID" value="XM_038956536.1"/>
</dbReference>
<feature type="compositionally biased region" description="Basic and acidic residues" evidence="1">
    <location>
        <begin position="143"/>
        <end position="152"/>
    </location>
</feature>
<accession>A0ABQ7IDG2</accession>
<name>A0ABQ7IDG2_9HELO</name>
<dbReference type="GeneID" id="62235686"/>
<feature type="compositionally biased region" description="Basic and acidic residues" evidence="1">
    <location>
        <begin position="171"/>
        <end position="192"/>
    </location>
</feature>
<sequence>MCVYYTNLCPRGHHILVHATACRAAHQRGPHRLGEYCVHNDITLRNRSQRRLFSTESCPVCHDVRFPAARPADNPNDGGGDNGGDNNDDDDDKNDNSGKGRRKDERRADVTLASLPAIRAEERRRSLNIIPPRKRATRIIRRRAPDHQEGVSKKALSGQANGRQQYPLHLKTLEKNSRIKAEKVTRDRFSKDEYEEDEDF</sequence>
<dbReference type="Proteomes" id="UP000783213">
    <property type="component" value="Unassembled WGS sequence"/>
</dbReference>
<gene>
    <name evidence="2" type="ORF">EAE98_008913</name>
</gene>
<feature type="compositionally biased region" description="Basic residues" evidence="1">
    <location>
        <begin position="133"/>
        <end position="142"/>
    </location>
</feature>
<feature type="region of interest" description="Disordered" evidence="1">
    <location>
        <begin position="133"/>
        <end position="200"/>
    </location>
</feature>
<protein>
    <submittedName>
        <fullName evidence="2">Uncharacterized protein</fullName>
    </submittedName>
</protein>
<dbReference type="EMBL" id="RCSX01000024">
    <property type="protein sequence ID" value="KAF7920884.1"/>
    <property type="molecule type" value="Genomic_DNA"/>
</dbReference>
<comment type="caution">
    <text evidence="2">The sequence shown here is derived from an EMBL/GenBank/DDBJ whole genome shotgun (WGS) entry which is preliminary data.</text>
</comment>
<evidence type="ECO:0000256" key="1">
    <source>
        <dbReference type="SAM" id="MobiDB-lite"/>
    </source>
</evidence>
<feature type="compositionally biased region" description="Basic and acidic residues" evidence="1">
    <location>
        <begin position="94"/>
        <end position="109"/>
    </location>
</feature>
<organism evidence="2 3">
    <name type="scientific">Botrytis deweyae</name>
    <dbReference type="NCBI Taxonomy" id="2478750"/>
    <lineage>
        <taxon>Eukaryota</taxon>
        <taxon>Fungi</taxon>
        <taxon>Dikarya</taxon>
        <taxon>Ascomycota</taxon>
        <taxon>Pezizomycotina</taxon>
        <taxon>Leotiomycetes</taxon>
        <taxon>Helotiales</taxon>
        <taxon>Sclerotiniaceae</taxon>
        <taxon>Botrytis</taxon>
    </lineage>
</organism>